<evidence type="ECO:0000259" key="1">
    <source>
        <dbReference type="PROSITE" id="PS50011"/>
    </source>
</evidence>
<proteinExistence type="predicted"/>
<reference evidence="2 3" key="1">
    <citation type="journal article" date="2019" name="Genome Biol. Evol.">
        <title>Insights into the evolution of the New World diploid cottons (Gossypium, subgenus Houzingenia) based on genome sequencing.</title>
        <authorList>
            <person name="Grover C.E."/>
            <person name="Arick M.A. 2nd"/>
            <person name="Thrash A."/>
            <person name="Conover J.L."/>
            <person name="Sanders W.S."/>
            <person name="Peterson D.G."/>
            <person name="Frelichowski J.E."/>
            <person name="Scheffler J.A."/>
            <person name="Scheffler B.E."/>
            <person name="Wendel J.F."/>
        </authorList>
    </citation>
    <scope>NUCLEOTIDE SEQUENCE [LARGE SCALE GENOMIC DNA]</scope>
    <source>
        <strain evidence="2">8</strain>
        <tissue evidence="2">Leaf</tissue>
    </source>
</reference>
<feature type="domain" description="Protein kinase" evidence="1">
    <location>
        <begin position="1"/>
        <end position="154"/>
    </location>
</feature>
<dbReference type="GO" id="GO:0005524">
    <property type="term" value="F:ATP binding"/>
    <property type="evidence" value="ECO:0007669"/>
    <property type="project" value="InterPro"/>
</dbReference>
<comment type="caution">
    <text evidence="2">The sequence shown here is derived from an EMBL/GenBank/DDBJ whole genome shotgun (WGS) entry which is preliminary data.</text>
</comment>
<dbReference type="Gene3D" id="1.10.510.10">
    <property type="entry name" value="Transferase(Phosphotransferase) domain 1"/>
    <property type="match status" value="1"/>
</dbReference>
<dbReference type="PANTHER" id="PTHR48007">
    <property type="entry name" value="LEUCINE-RICH REPEAT RECEPTOR-LIKE PROTEIN KINASE PXC1"/>
    <property type="match status" value="1"/>
</dbReference>
<name>A0A7J8NRR7_GOSRA</name>
<dbReference type="GO" id="GO:0004672">
    <property type="term" value="F:protein kinase activity"/>
    <property type="evidence" value="ECO:0007669"/>
    <property type="project" value="InterPro"/>
</dbReference>
<dbReference type="SUPFAM" id="SSF56112">
    <property type="entry name" value="Protein kinase-like (PK-like)"/>
    <property type="match status" value="1"/>
</dbReference>
<dbReference type="PROSITE" id="PS50011">
    <property type="entry name" value="PROTEIN_KINASE_DOM"/>
    <property type="match status" value="1"/>
</dbReference>
<dbReference type="InterPro" id="IPR046959">
    <property type="entry name" value="PRK1-6/SRF4-like"/>
</dbReference>
<evidence type="ECO:0000313" key="2">
    <source>
        <dbReference type="EMBL" id="MBA0579667.1"/>
    </source>
</evidence>
<organism evidence="2 3">
    <name type="scientific">Gossypium raimondii</name>
    <name type="common">Peruvian cotton</name>
    <name type="synonym">Gossypium klotzschianum subsp. raimondii</name>
    <dbReference type="NCBI Taxonomy" id="29730"/>
    <lineage>
        <taxon>Eukaryota</taxon>
        <taxon>Viridiplantae</taxon>
        <taxon>Streptophyta</taxon>
        <taxon>Embryophyta</taxon>
        <taxon>Tracheophyta</taxon>
        <taxon>Spermatophyta</taxon>
        <taxon>Magnoliopsida</taxon>
        <taxon>eudicotyledons</taxon>
        <taxon>Gunneridae</taxon>
        <taxon>Pentapetalae</taxon>
        <taxon>rosids</taxon>
        <taxon>malvids</taxon>
        <taxon>Malvales</taxon>
        <taxon>Malvaceae</taxon>
        <taxon>Malvoideae</taxon>
        <taxon>Gossypium</taxon>
    </lineage>
</organism>
<dbReference type="Proteomes" id="UP000593578">
    <property type="component" value="Unassembled WGS sequence"/>
</dbReference>
<gene>
    <name evidence="2" type="ORF">Gorai_021916</name>
</gene>
<accession>A0A7J8NRR7</accession>
<dbReference type="AlphaFoldDB" id="A0A7J8NRR7"/>
<dbReference type="Pfam" id="PF00069">
    <property type="entry name" value="Pkinase"/>
    <property type="match status" value="1"/>
</dbReference>
<dbReference type="InterPro" id="IPR011009">
    <property type="entry name" value="Kinase-like_dom_sf"/>
</dbReference>
<sequence>MHRELYVDGIPHGNLKSTNILLKNNMEPCISEYGLMVMDPQDPSSSLNGLNSMQQQTKGTAPNGFKADIYGFGVILLELLTGKLVQNDGIDLTSWVHSVVREEWTVEVFDKSIILDGASEERMLNLLQVAIKCVNQAPESRPSISQVVSMINTIKEEDDKSLVYEP</sequence>
<dbReference type="InterPro" id="IPR000719">
    <property type="entry name" value="Prot_kinase_dom"/>
</dbReference>
<dbReference type="PANTHER" id="PTHR48007:SF79">
    <property type="entry name" value="(WILD MALAYSIAN BANANA) HYPOTHETICAL PROTEIN"/>
    <property type="match status" value="1"/>
</dbReference>
<protein>
    <recommendedName>
        <fullName evidence="1">Protein kinase domain-containing protein</fullName>
    </recommendedName>
</protein>
<evidence type="ECO:0000313" key="3">
    <source>
        <dbReference type="Proteomes" id="UP000593578"/>
    </source>
</evidence>
<dbReference type="EMBL" id="JABEZZ010000001">
    <property type="protein sequence ID" value="MBA0579667.1"/>
    <property type="molecule type" value="Genomic_DNA"/>
</dbReference>